<protein>
    <submittedName>
        <fullName evidence="1">Uncharacterized protein</fullName>
    </submittedName>
</protein>
<dbReference type="STRING" id="756499.Desde_3192"/>
<dbReference type="HOGENOM" id="CLU_2715771_0_0_9"/>
<evidence type="ECO:0000313" key="1">
    <source>
        <dbReference type="EMBL" id="AFM01483.1"/>
    </source>
</evidence>
<dbReference type="Proteomes" id="UP000006053">
    <property type="component" value="Chromosome"/>
</dbReference>
<reference evidence="2" key="1">
    <citation type="submission" date="2012-06" db="EMBL/GenBank/DDBJ databases">
        <title>Complete sequence of Desulfitobacterium dehalogenans ATCC 51507.</title>
        <authorList>
            <person name="Lucas S."/>
            <person name="Han J."/>
            <person name="Lapidus A."/>
            <person name="Cheng J.-F."/>
            <person name="Goodwin L."/>
            <person name="Pitluck S."/>
            <person name="Peters L."/>
            <person name="Ovchinnikova G."/>
            <person name="Teshima H."/>
            <person name="Detter J.C."/>
            <person name="Han C."/>
            <person name="Tapia R."/>
            <person name="Land M."/>
            <person name="Hauser L."/>
            <person name="Kyrpides N."/>
            <person name="Ivanova N."/>
            <person name="Pagani I."/>
            <person name="Kruse T."/>
            <person name="de Vos W.M."/>
            <person name="Smidt H."/>
            <person name="Woyke T."/>
        </authorList>
    </citation>
    <scope>NUCLEOTIDE SEQUENCE [LARGE SCALE GENOMIC DNA]</scope>
    <source>
        <strain evidence="2">ATCC 51507 / DSM 9161 / JW/IU-DC1</strain>
    </source>
</reference>
<proteinExistence type="predicted"/>
<gene>
    <name evidence="1" type="ordered locus">Desde_3192</name>
</gene>
<organism evidence="1 2">
    <name type="scientific">Desulfitobacterium dehalogenans (strain ATCC 51507 / DSM 9161 / JW/IU-DC1)</name>
    <dbReference type="NCBI Taxonomy" id="756499"/>
    <lineage>
        <taxon>Bacteria</taxon>
        <taxon>Bacillati</taxon>
        <taxon>Bacillota</taxon>
        <taxon>Clostridia</taxon>
        <taxon>Eubacteriales</taxon>
        <taxon>Desulfitobacteriaceae</taxon>
        <taxon>Desulfitobacterium</taxon>
    </lineage>
</organism>
<dbReference type="EMBL" id="CP003348">
    <property type="protein sequence ID" value="AFM01483.1"/>
    <property type="molecule type" value="Genomic_DNA"/>
</dbReference>
<reference evidence="1 2" key="2">
    <citation type="journal article" date="2015" name="J. Bacteriol.">
        <title>Genomic, proteomic, and biochemical analysis of the organohalide respiratory pathway in Desulfitobacterium dehalogenans.</title>
        <authorList>
            <person name="Kruse T."/>
            <person name="van de Pas B.A."/>
            <person name="Atteia A."/>
            <person name="Krab K."/>
            <person name="Hagen W.R."/>
            <person name="Goodwin L."/>
            <person name="Chain P."/>
            <person name="Boeren S."/>
            <person name="Maphosa F."/>
            <person name="Schraa G."/>
            <person name="de Vos W.M."/>
            <person name="van der Oost J."/>
            <person name="Smidt H."/>
            <person name="Stams A.J."/>
        </authorList>
    </citation>
    <scope>NUCLEOTIDE SEQUENCE [LARGE SCALE GENOMIC DNA]</scope>
    <source>
        <strain evidence="2">ATCC 51507 / DSM 9161 / JW/IU-DC1</strain>
    </source>
</reference>
<accession>I4ABZ8</accession>
<keyword evidence="2" id="KW-1185">Reference proteome</keyword>
<dbReference type="KEGG" id="ddh:Desde_3192"/>
<dbReference type="RefSeq" id="WP_014794963.1">
    <property type="nucleotide sequence ID" value="NC_018017.1"/>
</dbReference>
<name>I4ABZ8_DESDJ</name>
<sequence length="72" mass="8416" precursor="true">MNNYIQELNEFSELMVKLIGPTVDEAQELRRCIDDFGADIFNHLDRINLPLEQLEKLDAIRILISGRKEDNQ</sequence>
<dbReference type="OrthoDB" id="1799198at2"/>
<dbReference type="AlphaFoldDB" id="I4ABZ8"/>
<evidence type="ECO:0000313" key="2">
    <source>
        <dbReference type="Proteomes" id="UP000006053"/>
    </source>
</evidence>